<evidence type="ECO:0000259" key="2">
    <source>
        <dbReference type="Pfam" id="PF02481"/>
    </source>
</evidence>
<feature type="domain" description="Smf/DprA SLOG" evidence="2">
    <location>
        <begin position="81"/>
        <end position="289"/>
    </location>
</feature>
<dbReference type="Gene3D" id="3.40.50.450">
    <property type="match status" value="1"/>
</dbReference>
<dbReference type="RefSeq" id="WP_034629667.1">
    <property type="nucleotide sequence ID" value="NZ_JRJU01000015.1"/>
</dbReference>
<sequence>MSEFRKRLIHIHSCSDISRNMIRTMLKIDPQLLQIYDSTNTLLQKQLKLSTEKTQRISTYLKRSSPEQYLTFLAQNNIFTYTILDSDYPALLEQIYDPPLVLYGMGVKNLMSSEKRLAVIGTRTPTPIGSKTVSSIIPPLSKEGWTIVSGFARGIDSLAHWQAVQSTGQTIAVLGSGHLHLYPKENFQLFSQMSKKQLIVSEYPPNTPPQRWHFPARNRIISGLSKAVLVIEAKEKSGSLITADQALEQGRDVFAIPGSILSPQSKGTNFLIQQGAKLVMNADDILHELQ</sequence>
<dbReference type="STRING" id="333138.LQ50_13200"/>
<evidence type="ECO:0000256" key="1">
    <source>
        <dbReference type="ARBA" id="ARBA00006525"/>
    </source>
</evidence>
<dbReference type="Pfam" id="PF02481">
    <property type="entry name" value="DNA_processg_A"/>
    <property type="match status" value="1"/>
</dbReference>
<comment type="caution">
    <text evidence="3">The sequence shown here is derived from an EMBL/GenBank/DDBJ whole genome shotgun (WGS) entry which is preliminary data.</text>
</comment>
<evidence type="ECO:0000313" key="4">
    <source>
        <dbReference type="Proteomes" id="UP000030832"/>
    </source>
</evidence>
<name>A0A0B0IJG5_9BACI</name>
<organism evidence="3 4">
    <name type="scientific">Halalkalibacter okhensis</name>
    <dbReference type="NCBI Taxonomy" id="333138"/>
    <lineage>
        <taxon>Bacteria</taxon>
        <taxon>Bacillati</taxon>
        <taxon>Bacillota</taxon>
        <taxon>Bacilli</taxon>
        <taxon>Bacillales</taxon>
        <taxon>Bacillaceae</taxon>
        <taxon>Halalkalibacter</taxon>
    </lineage>
</organism>
<dbReference type="GO" id="GO:0009294">
    <property type="term" value="P:DNA-mediated transformation"/>
    <property type="evidence" value="ECO:0007669"/>
    <property type="project" value="InterPro"/>
</dbReference>
<dbReference type="eggNOG" id="COG0758">
    <property type="taxonomic scope" value="Bacteria"/>
</dbReference>
<protein>
    <recommendedName>
        <fullName evidence="2">Smf/DprA SLOG domain-containing protein</fullName>
    </recommendedName>
</protein>
<dbReference type="NCBIfam" id="TIGR00732">
    <property type="entry name" value="dprA"/>
    <property type="match status" value="1"/>
</dbReference>
<dbReference type="InterPro" id="IPR003488">
    <property type="entry name" value="DprA"/>
</dbReference>
<dbReference type="AlphaFoldDB" id="A0A0B0IJG5"/>
<dbReference type="PANTHER" id="PTHR43022">
    <property type="entry name" value="PROTEIN SMF"/>
    <property type="match status" value="1"/>
</dbReference>
<reference evidence="3 4" key="1">
    <citation type="submission" date="2014-09" db="EMBL/GenBank/DDBJ databases">
        <title>Genome sequencing and annotation of Bacillus Okhensis strain Kh10-101T.</title>
        <authorList>
            <person name="Prakash J.S."/>
        </authorList>
    </citation>
    <scope>NUCLEOTIDE SEQUENCE [LARGE SCALE GENOMIC DNA]</scope>
    <source>
        <strain evidence="4">Kh10-101T</strain>
    </source>
</reference>
<gene>
    <name evidence="3" type="ORF">LQ50_13200</name>
</gene>
<proteinExistence type="inferred from homology"/>
<dbReference type="SUPFAM" id="SSF102405">
    <property type="entry name" value="MCP/YpsA-like"/>
    <property type="match status" value="1"/>
</dbReference>
<accession>A0A0B0IJG5</accession>
<evidence type="ECO:0000313" key="3">
    <source>
        <dbReference type="EMBL" id="KHF39791.1"/>
    </source>
</evidence>
<dbReference type="PANTHER" id="PTHR43022:SF1">
    <property type="entry name" value="PROTEIN SMF"/>
    <property type="match status" value="1"/>
</dbReference>
<dbReference type="Proteomes" id="UP000030832">
    <property type="component" value="Unassembled WGS sequence"/>
</dbReference>
<dbReference type="EMBL" id="JRJU01000015">
    <property type="protein sequence ID" value="KHF39791.1"/>
    <property type="molecule type" value="Genomic_DNA"/>
</dbReference>
<keyword evidence="4" id="KW-1185">Reference proteome</keyword>
<comment type="similarity">
    <text evidence="1">Belongs to the DprA/Smf family.</text>
</comment>
<dbReference type="InterPro" id="IPR057666">
    <property type="entry name" value="DrpA_SLOG"/>
</dbReference>
<dbReference type="OrthoDB" id="9785707at2"/>